<sequence>MAYAIQSTWILLAPTLMAASIYMELGRIIRLTNGEPHFIIISSSKITKVHVTGDIVCLLAQSGGGGLSAAGQSFGTGIVIAGLVMQILIFLTFVAVAALFNIRVNRVPTPKSVDVTKDWRRHLRALYVSSGLVSFRSNIRLAEYAEGFDGYIYTHEWCLYLLDMR</sequence>
<evidence type="ECO:0000256" key="5">
    <source>
        <dbReference type="SAM" id="Phobius"/>
    </source>
</evidence>
<organism evidence="6 7">
    <name type="scientific">Cladosporium halotolerans</name>
    <dbReference type="NCBI Taxonomy" id="1052096"/>
    <lineage>
        <taxon>Eukaryota</taxon>
        <taxon>Fungi</taxon>
        <taxon>Dikarya</taxon>
        <taxon>Ascomycota</taxon>
        <taxon>Pezizomycotina</taxon>
        <taxon>Dothideomycetes</taxon>
        <taxon>Dothideomycetidae</taxon>
        <taxon>Cladosporiales</taxon>
        <taxon>Cladosporiaceae</taxon>
        <taxon>Cladosporium</taxon>
    </lineage>
</organism>
<feature type="transmembrane region" description="Helical" evidence="5">
    <location>
        <begin position="78"/>
        <end position="102"/>
    </location>
</feature>
<evidence type="ECO:0000256" key="2">
    <source>
        <dbReference type="ARBA" id="ARBA00022692"/>
    </source>
</evidence>
<keyword evidence="2 5" id="KW-0812">Transmembrane</keyword>
<dbReference type="InterPro" id="IPR007568">
    <property type="entry name" value="RTA1"/>
</dbReference>
<evidence type="ECO:0000256" key="1">
    <source>
        <dbReference type="ARBA" id="ARBA00004141"/>
    </source>
</evidence>
<dbReference type="Pfam" id="PF04479">
    <property type="entry name" value="RTA1"/>
    <property type="match status" value="1"/>
</dbReference>
<evidence type="ECO:0000313" key="6">
    <source>
        <dbReference type="EMBL" id="KAL1581879.1"/>
    </source>
</evidence>
<keyword evidence="3 5" id="KW-1133">Transmembrane helix</keyword>
<dbReference type="GO" id="GO:0016020">
    <property type="term" value="C:membrane"/>
    <property type="evidence" value="ECO:0007669"/>
    <property type="project" value="UniProtKB-SubCell"/>
</dbReference>
<keyword evidence="4 5" id="KW-0472">Membrane</keyword>
<gene>
    <name evidence="6" type="ORF">WHR41_09321</name>
</gene>
<dbReference type="GeneID" id="96010763"/>
<accession>A0AB34KAK9</accession>
<dbReference type="AlphaFoldDB" id="A0AB34KAK9"/>
<proteinExistence type="predicted"/>
<name>A0AB34KAK9_9PEZI</name>
<protein>
    <submittedName>
        <fullName evidence="6">Uncharacterized protein</fullName>
    </submittedName>
</protein>
<dbReference type="PANTHER" id="PTHR31465">
    <property type="entry name" value="PROTEIN RTA1-RELATED"/>
    <property type="match status" value="1"/>
</dbReference>
<evidence type="ECO:0000256" key="4">
    <source>
        <dbReference type="ARBA" id="ARBA00023136"/>
    </source>
</evidence>
<evidence type="ECO:0000313" key="7">
    <source>
        <dbReference type="Proteomes" id="UP000803884"/>
    </source>
</evidence>
<comment type="subcellular location">
    <subcellularLocation>
        <location evidence="1">Membrane</location>
        <topology evidence="1">Multi-pass membrane protein</topology>
    </subcellularLocation>
</comment>
<comment type="caution">
    <text evidence="6">The sequence shown here is derived from an EMBL/GenBank/DDBJ whole genome shotgun (WGS) entry which is preliminary data.</text>
</comment>
<evidence type="ECO:0000256" key="3">
    <source>
        <dbReference type="ARBA" id="ARBA00022989"/>
    </source>
</evidence>
<dbReference type="RefSeq" id="XP_069224987.1">
    <property type="nucleotide sequence ID" value="XM_069377925.1"/>
</dbReference>
<keyword evidence="7" id="KW-1185">Reference proteome</keyword>
<reference evidence="6 7" key="1">
    <citation type="journal article" date="2020" name="Microbiol. Resour. Announc.">
        <title>Draft Genome Sequence of a Cladosporium Species Isolated from the Mesophotic Ascidian Didemnum maculosum.</title>
        <authorList>
            <person name="Gioti A."/>
            <person name="Siaperas R."/>
            <person name="Nikolaivits E."/>
            <person name="Le Goff G."/>
            <person name="Ouazzani J."/>
            <person name="Kotoulas G."/>
            <person name="Topakas E."/>
        </authorList>
    </citation>
    <scope>NUCLEOTIDE SEQUENCE [LARGE SCALE GENOMIC DNA]</scope>
    <source>
        <strain evidence="6 7">TM138-S3</strain>
    </source>
</reference>
<dbReference type="EMBL" id="JAAQHG020000111">
    <property type="protein sequence ID" value="KAL1581879.1"/>
    <property type="molecule type" value="Genomic_DNA"/>
</dbReference>
<dbReference type="Proteomes" id="UP000803884">
    <property type="component" value="Unassembled WGS sequence"/>
</dbReference>
<dbReference type="PANTHER" id="PTHR31465:SF1">
    <property type="entry name" value="PROTEIN RTA1-RELATED"/>
    <property type="match status" value="1"/>
</dbReference>